<dbReference type="Proteomes" id="UP001447188">
    <property type="component" value="Unassembled WGS sequence"/>
</dbReference>
<protein>
    <submittedName>
        <fullName evidence="1">Uncharacterized protein</fullName>
    </submittedName>
</protein>
<evidence type="ECO:0000313" key="1">
    <source>
        <dbReference type="EMBL" id="KAL0632378.1"/>
    </source>
</evidence>
<gene>
    <name evidence="1" type="ORF">Q9L58_008739</name>
</gene>
<evidence type="ECO:0000313" key="2">
    <source>
        <dbReference type="Proteomes" id="UP001447188"/>
    </source>
</evidence>
<keyword evidence="2" id="KW-1185">Reference proteome</keyword>
<accession>A0ABR3G995</accession>
<dbReference type="EMBL" id="JBBBZM010000172">
    <property type="protein sequence ID" value="KAL0632378.1"/>
    <property type="molecule type" value="Genomic_DNA"/>
</dbReference>
<sequence length="200" mass="22170">MNLKNRTKMNSRYRIYHHHSSTNKGTDTLDPITVFLRIFCPSWLSEMDALIQRQLPRSETPPPPPRRMIRFLRRLFPSLKLRASTANKPHTALDSLDQLRSGLGHTAWKLAGAARAKALAGGAVCDLRTLECGVASGRMEFDPVMRAINQVLLMMEMEEPLLEAMVQSMMAALEYLGGNTGLEKGALVIGAQIVGVLADE</sequence>
<organism evidence="1 2">
    <name type="scientific">Discina gigas</name>
    <dbReference type="NCBI Taxonomy" id="1032678"/>
    <lineage>
        <taxon>Eukaryota</taxon>
        <taxon>Fungi</taxon>
        <taxon>Dikarya</taxon>
        <taxon>Ascomycota</taxon>
        <taxon>Pezizomycotina</taxon>
        <taxon>Pezizomycetes</taxon>
        <taxon>Pezizales</taxon>
        <taxon>Discinaceae</taxon>
        <taxon>Discina</taxon>
    </lineage>
</organism>
<comment type="caution">
    <text evidence="1">The sequence shown here is derived from an EMBL/GenBank/DDBJ whole genome shotgun (WGS) entry which is preliminary data.</text>
</comment>
<name>A0ABR3G995_9PEZI</name>
<proteinExistence type="predicted"/>
<reference evidence="1 2" key="1">
    <citation type="submission" date="2024-02" db="EMBL/GenBank/DDBJ databases">
        <title>Discinaceae phylogenomics.</title>
        <authorList>
            <person name="Dirks A.C."/>
            <person name="James T.Y."/>
        </authorList>
    </citation>
    <scope>NUCLEOTIDE SEQUENCE [LARGE SCALE GENOMIC DNA]</scope>
    <source>
        <strain evidence="1 2">ACD0624</strain>
    </source>
</reference>